<dbReference type="InterPro" id="IPR049673">
    <property type="entry name" value="QatA"/>
</dbReference>
<comment type="caution">
    <text evidence="3">The sequence shown here is derived from an EMBL/GenBank/DDBJ whole genome shotgun (WGS) entry which is preliminary data.</text>
</comment>
<keyword evidence="4" id="KW-1185">Reference proteome</keyword>
<dbReference type="SUPFAM" id="SSF52540">
    <property type="entry name" value="P-loop containing nucleoside triphosphate hydrolases"/>
    <property type="match status" value="1"/>
</dbReference>
<sequence>MFLNDRETATDLLYYEAIARTVVRFIRETPVAPITIGVHGDWGAGKSSVLKMTEAAFNDEERVLCLWFNGWTFEGFEDAKTVVIETIVEELRRARPASTKVADAAKKVLRRVDWLKMAHRAGGLVFTAATGIPTLDQVRGVVDTVTAFLAKPEDHISVEDLKGVAAQAKEFVKDSPKDADRLPAHMHEFRNEFEELLKAAELDRLVVIVDDLDRCLPKTAIATLETIRLFLMVDRTAFVIGADELMIEYAVKEHFPDLPPSTGPVSYPRNYLEKLIQVPFRVPALGVAETRVYITLLLAELALTSEDPRFKKLLAVAREDMKRPWQSRGLDARAVTEAVGEPVPTEVRQAQLISTHLTRLLTEGTHGNPRQIKRFLNSMMLRQAIAEERGFGGDVKLIILGKIMLAERFYPDFYKQLAQLATVEGGKPEALAQFEQSIKNSRGEPAVEAQSSEATPESVGKKSATKAAAPKAQAPEVADWSKNEWIKGWAAIDPPLAGVDLLPYVFVTRDKRGSLGGITASAHLESLVARLMGGKMAARGCVTDVANLSPQEVDEVFNAVSDQILQADDMRSEPRGMHGLLVLSERGPETGRRVLEFAKSLDLSKVGIWPLNLVSGIKDAALVNNVNALRKSWGEQDENPKLKKAATLMESLGKKI</sequence>
<dbReference type="RefSeq" id="WP_163967551.1">
    <property type="nucleotide sequence ID" value="NZ_JAAIVB010000073.1"/>
</dbReference>
<dbReference type="NCBIfam" id="NF041923">
    <property type="entry name" value="QatA"/>
    <property type="match status" value="1"/>
</dbReference>
<feature type="domain" description="KAP NTPase" evidence="2">
    <location>
        <begin position="15"/>
        <end position="385"/>
    </location>
</feature>
<gene>
    <name evidence="3" type="ORF">G3574_21225</name>
</gene>
<organism evidence="3 4">
    <name type="scientific">Noviherbaspirillum galbum</name>
    <dbReference type="NCBI Taxonomy" id="2709383"/>
    <lineage>
        <taxon>Bacteria</taxon>
        <taxon>Pseudomonadati</taxon>
        <taxon>Pseudomonadota</taxon>
        <taxon>Betaproteobacteria</taxon>
        <taxon>Burkholderiales</taxon>
        <taxon>Oxalobacteraceae</taxon>
        <taxon>Noviherbaspirillum</taxon>
    </lineage>
</organism>
<feature type="compositionally biased region" description="Low complexity" evidence="1">
    <location>
        <begin position="461"/>
        <end position="474"/>
    </location>
</feature>
<evidence type="ECO:0000256" key="1">
    <source>
        <dbReference type="SAM" id="MobiDB-lite"/>
    </source>
</evidence>
<evidence type="ECO:0000313" key="3">
    <source>
        <dbReference type="EMBL" id="NEX63608.1"/>
    </source>
</evidence>
<dbReference type="Pfam" id="PF07693">
    <property type="entry name" value="KAP_NTPase"/>
    <property type="match status" value="1"/>
</dbReference>
<evidence type="ECO:0000313" key="4">
    <source>
        <dbReference type="Proteomes" id="UP000482155"/>
    </source>
</evidence>
<name>A0A6B3SSZ8_9BURK</name>
<dbReference type="EMBL" id="JAAIVB010000073">
    <property type="protein sequence ID" value="NEX63608.1"/>
    <property type="molecule type" value="Genomic_DNA"/>
</dbReference>
<dbReference type="Gene3D" id="3.40.50.300">
    <property type="entry name" value="P-loop containing nucleotide triphosphate hydrolases"/>
    <property type="match status" value="1"/>
</dbReference>
<accession>A0A6B3SSZ8</accession>
<dbReference type="AlphaFoldDB" id="A0A6B3SSZ8"/>
<dbReference type="InterPro" id="IPR052754">
    <property type="entry name" value="NTPase_KAP_P-loop"/>
</dbReference>
<dbReference type="InterPro" id="IPR027417">
    <property type="entry name" value="P-loop_NTPase"/>
</dbReference>
<dbReference type="PANTHER" id="PTHR22674">
    <property type="entry name" value="NTPASE, KAP FAMILY P-LOOP DOMAIN-CONTAINING 1"/>
    <property type="match status" value="1"/>
</dbReference>
<evidence type="ECO:0000259" key="2">
    <source>
        <dbReference type="Pfam" id="PF07693"/>
    </source>
</evidence>
<dbReference type="PANTHER" id="PTHR22674:SF6">
    <property type="entry name" value="NTPASE KAP FAMILY P-LOOP DOMAIN-CONTAINING PROTEIN 1"/>
    <property type="match status" value="1"/>
</dbReference>
<dbReference type="Proteomes" id="UP000482155">
    <property type="component" value="Unassembled WGS sequence"/>
</dbReference>
<reference evidence="3 4" key="1">
    <citation type="submission" date="2020-02" db="EMBL/GenBank/DDBJ databases">
        <authorList>
            <person name="Kim M.K."/>
        </authorList>
    </citation>
    <scope>NUCLEOTIDE SEQUENCE [LARGE SCALE GENOMIC DNA]</scope>
    <source>
        <strain evidence="3 4">17J57-3</strain>
    </source>
</reference>
<dbReference type="InterPro" id="IPR011646">
    <property type="entry name" value="KAP_P-loop"/>
</dbReference>
<feature type="region of interest" description="Disordered" evidence="1">
    <location>
        <begin position="441"/>
        <end position="475"/>
    </location>
</feature>
<protein>
    <submittedName>
        <fullName evidence="3">NTPase KAP</fullName>
    </submittedName>
</protein>
<proteinExistence type="predicted"/>